<dbReference type="AlphaFoldDB" id="A0A817QWK1"/>
<dbReference type="EMBL" id="CAJNXB010002188">
    <property type="protein sequence ID" value="CAF3221216.1"/>
    <property type="molecule type" value="Genomic_DNA"/>
</dbReference>
<comment type="caution">
    <text evidence="1">The sequence shown here is derived from an EMBL/GenBank/DDBJ whole genome shotgun (WGS) entry which is preliminary data.</text>
</comment>
<evidence type="ECO:0000313" key="1">
    <source>
        <dbReference type="EMBL" id="CAF3221216.1"/>
    </source>
</evidence>
<proteinExistence type="predicted"/>
<reference evidence="1" key="1">
    <citation type="submission" date="2021-02" db="EMBL/GenBank/DDBJ databases">
        <authorList>
            <person name="Nowell W R."/>
        </authorList>
    </citation>
    <scope>NUCLEOTIDE SEQUENCE</scope>
</reference>
<evidence type="ECO:0000313" key="2">
    <source>
        <dbReference type="Proteomes" id="UP000663825"/>
    </source>
</evidence>
<accession>A0A817QWK1</accession>
<protein>
    <submittedName>
        <fullName evidence="1">Uncharacterized protein</fullName>
    </submittedName>
</protein>
<sequence>MTTQEVLVTVKGHARLIEIDTNTVTMDSICRQIKIAVGLDDDTPTLIEIYNAKWKNFVAFTKIKQLYQERMIHFQLDEVTNLPDLNLLVRKI</sequence>
<dbReference type="Proteomes" id="UP000663825">
    <property type="component" value="Unassembled WGS sequence"/>
</dbReference>
<organism evidence="1 2">
    <name type="scientific">Rotaria socialis</name>
    <dbReference type="NCBI Taxonomy" id="392032"/>
    <lineage>
        <taxon>Eukaryota</taxon>
        <taxon>Metazoa</taxon>
        <taxon>Spiralia</taxon>
        <taxon>Gnathifera</taxon>
        <taxon>Rotifera</taxon>
        <taxon>Eurotatoria</taxon>
        <taxon>Bdelloidea</taxon>
        <taxon>Philodinida</taxon>
        <taxon>Philodinidae</taxon>
        <taxon>Rotaria</taxon>
    </lineage>
</organism>
<gene>
    <name evidence="1" type="ORF">TIS948_LOCUS13631</name>
</gene>
<name>A0A817QWK1_9BILA</name>